<keyword evidence="11" id="KW-1185">Reference proteome</keyword>
<feature type="transmembrane region" description="Helical" evidence="8">
    <location>
        <begin position="96"/>
        <end position="112"/>
    </location>
</feature>
<feature type="transmembrane region" description="Helical" evidence="8">
    <location>
        <begin position="269"/>
        <end position="286"/>
    </location>
</feature>
<evidence type="ECO:0000313" key="11">
    <source>
        <dbReference type="Proteomes" id="UP000019140"/>
    </source>
</evidence>
<feature type="domain" description="NADH:quinone oxidoreductase/Mrp antiporter transmembrane" evidence="9">
    <location>
        <begin position="111"/>
        <end position="340"/>
    </location>
</feature>
<name>W4M4E4_9BACT</name>
<dbReference type="GO" id="GO:0042773">
    <property type="term" value="P:ATP synthesis coupled electron transport"/>
    <property type="evidence" value="ECO:0007669"/>
    <property type="project" value="InterPro"/>
</dbReference>
<evidence type="ECO:0000256" key="4">
    <source>
        <dbReference type="ARBA" id="ARBA00022989"/>
    </source>
</evidence>
<keyword evidence="2" id="KW-1003">Cell membrane</keyword>
<keyword evidence="5" id="KW-0560">Oxidoreductase</keyword>
<dbReference type="GO" id="GO:0005886">
    <property type="term" value="C:plasma membrane"/>
    <property type="evidence" value="ECO:0007669"/>
    <property type="project" value="UniProtKB-SubCell"/>
</dbReference>
<dbReference type="InterPro" id="IPR001750">
    <property type="entry name" value="ND/Mrp_TM"/>
</dbReference>
<feature type="transmembrane region" description="Helical" evidence="8">
    <location>
        <begin position="244"/>
        <end position="262"/>
    </location>
</feature>
<comment type="caution">
    <text evidence="10">The sequence shown here is derived from an EMBL/GenBank/DDBJ whole genome shotgun (WGS) entry which is preliminary data.</text>
</comment>
<proteinExistence type="predicted"/>
<feature type="transmembrane region" description="Helical" evidence="8">
    <location>
        <begin position="187"/>
        <end position="208"/>
    </location>
</feature>
<gene>
    <name evidence="10" type="ORF">ETSY2_25140</name>
</gene>
<evidence type="ECO:0000256" key="5">
    <source>
        <dbReference type="ARBA" id="ARBA00023002"/>
    </source>
</evidence>
<evidence type="ECO:0000256" key="8">
    <source>
        <dbReference type="SAM" id="Phobius"/>
    </source>
</evidence>
<dbReference type="InterPro" id="IPR003918">
    <property type="entry name" value="NADH_UbQ_OxRdtase"/>
</dbReference>
<dbReference type="GO" id="GO:0008137">
    <property type="term" value="F:NADH dehydrogenase (ubiquinone) activity"/>
    <property type="evidence" value="ECO:0007669"/>
    <property type="project" value="InterPro"/>
</dbReference>
<sequence>MTAGLHPGFLLFIVACAAALTSGRLRQLIMLAGTAFTCYSVWQLSPEASWTFTVPEHTLNLLHVDRLSHVFGLIFSFTAGMGCLYALHVRQGGEHAAALIYAGAALGVVFAGDLITLFVFWELMAVASLFVIWYGGTARAQAAGQRYLLVHIFGGSILLCGILLLRAEGADLAIRALTETDYRNSTAFWLILIGIAINAAIPPLHAWLTDAYPEASTSGSVFLSAFTTKTAVYVLIRLFPGAPILLWAGVIMTLYGVVYAVLSDDFRTLLAYHIVSQVGYMVAGVGMGTDLALNGTVAHAFCHILYKALLFMGAGALIHATGKRTLTDLGGLARAMPATLFLY</sequence>
<dbReference type="HOGENOM" id="CLU_870464_0_0_7"/>
<dbReference type="PANTHER" id="PTHR42682">
    <property type="entry name" value="HYDROGENASE-4 COMPONENT F"/>
    <property type="match status" value="1"/>
</dbReference>
<evidence type="ECO:0000313" key="10">
    <source>
        <dbReference type="EMBL" id="ETX05070.1"/>
    </source>
</evidence>
<accession>W4M4E4</accession>
<evidence type="ECO:0000256" key="3">
    <source>
        <dbReference type="ARBA" id="ARBA00022692"/>
    </source>
</evidence>
<evidence type="ECO:0000256" key="7">
    <source>
        <dbReference type="RuleBase" id="RU000320"/>
    </source>
</evidence>
<dbReference type="Proteomes" id="UP000019140">
    <property type="component" value="Unassembled WGS sequence"/>
</dbReference>
<dbReference type="PRINTS" id="PR01437">
    <property type="entry name" value="NUOXDRDTASE4"/>
</dbReference>
<evidence type="ECO:0000256" key="2">
    <source>
        <dbReference type="ARBA" id="ARBA00022475"/>
    </source>
</evidence>
<comment type="subcellular location">
    <subcellularLocation>
        <location evidence="1">Cell membrane</location>
        <topology evidence="1">Multi-pass membrane protein</topology>
    </subcellularLocation>
    <subcellularLocation>
        <location evidence="7">Membrane</location>
        <topology evidence="7">Multi-pass membrane protein</topology>
    </subcellularLocation>
</comment>
<dbReference type="AlphaFoldDB" id="W4M4E4"/>
<keyword evidence="3 7" id="KW-0812">Transmembrane</keyword>
<feature type="transmembrane region" description="Helical" evidence="8">
    <location>
        <begin position="67"/>
        <end position="87"/>
    </location>
</feature>
<feature type="transmembrane region" description="Helical" evidence="8">
    <location>
        <begin position="298"/>
        <end position="318"/>
    </location>
</feature>
<evidence type="ECO:0000256" key="6">
    <source>
        <dbReference type="ARBA" id="ARBA00023136"/>
    </source>
</evidence>
<keyword evidence="4 8" id="KW-1133">Transmembrane helix</keyword>
<feature type="non-terminal residue" evidence="10">
    <location>
        <position position="343"/>
    </location>
</feature>
<dbReference type="InterPro" id="IPR052175">
    <property type="entry name" value="ComplexI-like_HydComp"/>
</dbReference>
<reference evidence="10 11" key="1">
    <citation type="journal article" date="2014" name="Nature">
        <title>An environmental bacterial taxon with a large and distinct metabolic repertoire.</title>
        <authorList>
            <person name="Wilson M.C."/>
            <person name="Mori T."/>
            <person name="Ruckert C."/>
            <person name="Uria A.R."/>
            <person name="Helf M.J."/>
            <person name="Takada K."/>
            <person name="Gernert C."/>
            <person name="Steffens U.A."/>
            <person name="Heycke N."/>
            <person name="Schmitt S."/>
            <person name="Rinke C."/>
            <person name="Helfrich E.J."/>
            <person name="Brachmann A.O."/>
            <person name="Gurgui C."/>
            <person name="Wakimoto T."/>
            <person name="Kracht M."/>
            <person name="Crusemann M."/>
            <person name="Hentschel U."/>
            <person name="Abe I."/>
            <person name="Matsunaga S."/>
            <person name="Kalinowski J."/>
            <person name="Takeyama H."/>
            <person name="Piel J."/>
        </authorList>
    </citation>
    <scope>NUCLEOTIDE SEQUENCE [LARGE SCALE GENOMIC DNA]</scope>
    <source>
        <strain evidence="11">TSY2</strain>
    </source>
</reference>
<dbReference type="PANTHER" id="PTHR42682:SF4">
    <property type="entry name" value="NADH-UBIQUINONE_PLASTOQUINONE"/>
    <property type="match status" value="1"/>
</dbReference>
<evidence type="ECO:0000259" key="9">
    <source>
        <dbReference type="Pfam" id="PF00361"/>
    </source>
</evidence>
<dbReference type="EMBL" id="AZHX01001049">
    <property type="protein sequence ID" value="ETX05070.1"/>
    <property type="molecule type" value="Genomic_DNA"/>
</dbReference>
<keyword evidence="6 8" id="KW-0472">Membrane</keyword>
<dbReference type="Pfam" id="PF00361">
    <property type="entry name" value="Proton_antipo_M"/>
    <property type="match status" value="1"/>
</dbReference>
<feature type="transmembrane region" description="Helical" evidence="8">
    <location>
        <begin position="148"/>
        <end position="167"/>
    </location>
</feature>
<evidence type="ECO:0000256" key="1">
    <source>
        <dbReference type="ARBA" id="ARBA00004651"/>
    </source>
</evidence>
<organism evidence="10 11">
    <name type="scientific">Candidatus Entotheonella gemina</name>
    <dbReference type="NCBI Taxonomy" id="1429439"/>
    <lineage>
        <taxon>Bacteria</taxon>
        <taxon>Pseudomonadati</taxon>
        <taxon>Nitrospinota/Tectimicrobiota group</taxon>
        <taxon>Candidatus Tectimicrobiota</taxon>
        <taxon>Candidatus Entotheonellia</taxon>
        <taxon>Candidatus Entotheonellales</taxon>
        <taxon>Candidatus Entotheonellaceae</taxon>
        <taxon>Candidatus Entotheonella</taxon>
    </lineage>
</organism>
<protein>
    <recommendedName>
        <fullName evidence="9">NADH:quinone oxidoreductase/Mrp antiporter transmembrane domain-containing protein</fullName>
    </recommendedName>
</protein>
<dbReference type="GO" id="GO:0016491">
    <property type="term" value="F:oxidoreductase activity"/>
    <property type="evidence" value="ECO:0007669"/>
    <property type="project" value="UniProtKB-KW"/>
</dbReference>